<comment type="caution">
    <text evidence="1">The sequence shown here is derived from an EMBL/GenBank/DDBJ whole genome shotgun (WGS) entry which is preliminary data.</text>
</comment>
<proteinExistence type="predicted"/>
<protein>
    <submittedName>
        <fullName evidence="1">Uncharacterized protein</fullName>
    </submittedName>
</protein>
<evidence type="ECO:0000313" key="3">
    <source>
        <dbReference type="Proteomes" id="UP000479691"/>
    </source>
</evidence>
<dbReference type="Proteomes" id="UP000479691">
    <property type="component" value="Unassembled WGS sequence"/>
</dbReference>
<dbReference type="OrthoDB" id="5325216at2759"/>
<organism evidence="1 3">
    <name type="scientific">Orbilia oligospora</name>
    <name type="common">Nematode-trapping fungus</name>
    <name type="synonym">Arthrobotrys oligospora</name>
    <dbReference type="NCBI Taxonomy" id="2813651"/>
    <lineage>
        <taxon>Eukaryota</taxon>
        <taxon>Fungi</taxon>
        <taxon>Dikarya</taxon>
        <taxon>Ascomycota</taxon>
        <taxon>Pezizomycotina</taxon>
        <taxon>Orbiliomycetes</taxon>
        <taxon>Orbiliales</taxon>
        <taxon>Orbiliaceae</taxon>
        <taxon>Orbilia</taxon>
    </lineage>
</organism>
<evidence type="ECO:0000313" key="1">
    <source>
        <dbReference type="EMBL" id="KAF3170647.1"/>
    </source>
</evidence>
<dbReference type="Proteomes" id="UP000614610">
    <property type="component" value="Unassembled WGS sequence"/>
</dbReference>
<sequence length="120" mass="13818">MSIIIPLRYKLYNQCFHTAIALTISDEPYELQRGTLYPNFPILFADKRFDNMVAEVGGTAGFEEIPTLCTRCSEYEKMKKDNAKKKRFSVEKGKEVLADIVDSIDRKKGSLGEFIHKLRH</sequence>
<accession>A0A6G1LWZ2</accession>
<gene>
    <name evidence="2" type="ORF">TWF679_007942</name>
    <name evidence="1" type="ORF">TWF788_010110</name>
</gene>
<dbReference type="EMBL" id="JAABOE010000073">
    <property type="protein sequence ID" value="KAF3170647.1"/>
    <property type="molecule type" value="Genomic_DNA"/>
</dbReference>
<name>A0A6G1LWZ2_ORBOL</name>
<dbReference type="EMBL" id="WIWT01000049">
    <property type="protein sequence ID" value="KAF3208039.1"/>
    <property type="molecule type" value="Genomic_DNA"/>
</dbReference>
<reference evidence="1 3" key="1">
    <citation type="submission" date="2019-06" db="EMBL/GenBank/DDBJ databases">
        <authorList>
            <person name="Palmer J.M."/>
        </authorList>
    </citation>
    <scope>NUCLEOTIDE SEQUENCE [LARGE SCALE GENOMIC DNA]</scope>
    <source>
        <strain evidence="2">TWF679</strain>
        <strain evidence="1 3">TWF788</strain>
    </source>
</reference>
<dbReference type="AlphaFoldDB" id="A0A6G1LWZ2"/>
<evidence type="ECO:0000313" key="2">
    <source>
        <dbReference type="EMBL" id="KAF3208039.1"/>
    </source>
</evidence>